<gene>
    <name evidence="2" type="ORF">BKA67DRAFT_660182</name>
</gene>
<evidence type="ECO:0000256" key="1">
    <source>
        <dbReference type="SAM" id="Phobius"/>
    </source>
</evidence>
<feature type="transmembrane region" description="Helical" evidence="1">
    <location>
        <begin position="35"/>
        <end position="56"/>
    </location>
</feature>
<keyword evidence="1" id="KW-1133">Transmembrane helix</keyword>
<dbReference type="AlphaFoldDB" id="A0A9P8UJH6"/>
<proteinExistence type="predicted"/>
<protein>
    <submittedName>
        <fullName evidence="2">Uncharacterized protein</fullName>
    </submittedName>
</protein>
<dbReference type="GeneID" id="70136466"/>
<evidence type="ECO:0000313" key="2">
    <source>
        <dbReference type="EMBL" id="KAH6653603.1"/>
    </source>
</evidence>
<feature type="transmembrane region" description="Helical" evidence="1">
    <location>
        <begin position="68"/>
        <end position="86"/>
    </location>
</feature>
<dbReference type="EMBL" id="JAGPXC010000005">
    <property type="protein sequence ID" value="KAH6653603.1"/>
    <property type="molecule type" value="Genomic_DNA"/>
</dbReference>
<dbReference type="RefSeq" id="XP_045957880.1">
    <property type="nucleotide sequence ID" value="XM_046107575.1"/>
</dbReference>
<organism evidence="2 3">
    <name type="scientific">Truncatella angustata</name>
    <dbReference type="NCBI Taxonomy" id="152316"/>
    <lineage>
        <taxon>Eukaryota</taxon>
        <taxon>Fungi</taxon>
        <taxon>Dikarya</taxon>
        <taxon>Ascomycota</taxon>
        <taxon>Pezizomycotina</taxon>
        <taxon>Sordariomycetes</taxon>
        <taxon>Xylariomycetidae</taxon>
        <taxon>Amphisphaeriales</taxon>
        <taxon>Sporocadaceae</taxon>
        <taxon>Truncatella</taxon>
    </lineage>
</organism>
<name>A0A9P8UJH6_9PEZI</name>
<keyword evidence="1" id="KW-0472">Membrane</keyword>
<accession>A0A9P8UJH6</accession>
<keyword evidence="1" id="KW-0812">Transmembrane</keyword>
<comment type="caution">
    <text evidence="2">The sequence shown here is derived from an EMBL/GenBank/DDBJ whole genome shotgun (WGS) entry which is preliminary data.</text>
</comment>
<reference evidence="2" key="1">
    <citation type="journal article" date="2021" name="Nat. Commun.">
        <title>Genetic determinants of endophytism in the Arabidopsis root mycobiome.</title>
        <authorList>
            <person name="Mesny F."/>
            <person name="Miyauchi S."/>
            <person name="Thiergart T."/>
            <person name="Pickel B."/>
            <person name="Atanasova L."/>
            <person name="Karlsson M."/>
            <person name="Huettel B."/>
            <person name="Barry K.W."/>
            <person name="Haridas S."/>
            <person name="Chen C."/>
            <person name="Bauer D."/>
            <person name="Andreopoulos W."/>
            <person name="Pangilinan J."/>
            <person name="LaButti K."/>
            <person name="Riley R."/>
            <person name="Lipzen A."/>
            <person name="Clum A."/>
            <person name="Drula E."/>
            <person name="Henrissat B."/>
            <person name="Kohler A."/>
            <person name="Grigoriev I.V."/>
            <person name="Martin F.M."/>
            <person name="Hacquard S."/>
        </authorList>
    </citation>
    <scope>NUCLEOTIDE SEQUENCE</scope>
    <source>
        <strain evidence="2">MPI-SDFR-AT-0073</strain>
    </source>
</reference>
<evidence type="ECO:0000313" key="3">
    <source>
        <dbReference type="Proteomes" id="UP000758603"/>
    </source>
</evidence>
<keyword evidence="3" id="KW-1185">Reference proteome</keyword>
<dbReference type="Proteomes" id="UP000758603">
    <property type="component" value="Unassembled WGS sequence"/>
</dbReference>
<sequence length="103" mass="12106">MEQRTEQTPLVSNQHMQKEMQTKPWRTLSWHVAPYFGLAFFSFCLNFAPLALYHPYFQEKNWSEKDFIVIRFAFLLLPGFLQKSLWAPVALVANDIAFLDVHG</sequence>